<organism evidence="1 2">
    <name type="scientific">Ditylenchus dipsaci</name>
    <dbReference type="NCBI Taxonomy" id="166011"/>
    <lineage>
        <taxon>Eukaryota</taxon>
        <taxon>Metazoa</taxon>
        <taxon>Ecdysozoa</taxon>
        <taxon>Nematoda</taxon>
        <taxon>Chromadorea</taxon>
        <taxon>Rhabditida</taxon>
        <taxon>Tylenchina</taxon>
        <taxon>Tylenchomorpha</taxon>
        <taxon>Sphaerularioidea</taxon>
        <taxon>Anguinidae</taxon>
        <taxon>Anguininae</taxon>
        <taxon>Ditylenchus</taxon>
    </lineage>
</organism>
<accession>A0A915CXP2</accession>
<proteinExistence type="predicted"/>
<keyword evidence="1" id="KW-1185">Reference proteome</keyword>
<dbReference type="WBParaSite" id="jg1377">
    <property type="protein sequence ID" value="jg1377"/>
    <property type="gene ID" value="jg1377"/>
</dbReference>
<reference evidence="2" key="1">
    <citation type="submission" date="2022-11" db="UniProtKB">
        <authorList>
            <consortium name="WormBaseParasite"/>
        </authorList>
    </citation>
    <scope>IDENTIFICATION</scope>
</reference>
<dbReference type="AlphaFoldDB" id="A0A915CXP2"/>
<dbReference type="Proteomes" id="UP000887574">
    <property type="component" value="Unplaced"/>
</dbReference>
<name>A0A915CXP2_9BILA</name>
<protein>
    <submittedName>
        <fullName evidence="2">Uncharacterized protein</fullName>
    </submittedName>
</protein>
<sequence>MQINVEEILSYLFADPDLVDWGKAVEDQRQMKMMALNIDFDELERILLHSQATTVMKTWKKREQVIQLMAEQVNDQANQYSQSRLSKSIDR</sequence>
<evidence type="ECO:0000313" key="1">
    <source>
        <dbReference type="Proteomes" id="UP000887574"/>
    </source>
</evidence>
<evidence type="ECO:0000313" key="2">
    <source>
        <dbReference type="WBParaSite" id="jg1377"/>
    </source>
</evidence>